<dbReference type="InterPro" id="IPR026843">
    <property type="entry name" value="SbcD_C"/>
</dbReference>
<evidence type="ECO:0000313" key="10">
    <source>
        <dbReference type="EMBL" id="MFC3174991.1"/>
    </source>
</evidence>
<evidence type="ECO:0000256" key="2">
    <source>
        <dbReference type="ARBA" id="ARBA00011322"/>
    </source>
</evidence>
<feature type="domain" description="Nuclease SbcCD subunit D C-terminal" evidence="9">
    <location>
        <begin position="285"/>
        <end position="379"/>
    </location>
</feature>
<dbReference type="NCBIfam" id="TIGR00619">
    <property type="entry name" value="sbcd"/>
    <property type="match status" value="1"/>
</dbReference>
<comment type="caution">
    <text evidence="10">The sequence shown here is derived from an EMBL/GenBank/DDBJ whole genome shotgun (WGS) entry which is preliminary data.</text>
</comment>
<dbReference type="InterPro" id="IPR050535">
    <property type="entry name" value="DNA_Repair-Maintenance_Comp"/>
</dbReference>
<evidence type="ECO:0000259" key="9">
    <source>
        <dbReference type="Pfam" id="PF12320"/>
    </source>
</evidence>
<accession>A0ABV7IQP5</accession>
<evidence type="ECO:0000256" key="1">
    <source>
        <dbReference type="ARBA" id="ARBA00010555"/>
    </source>
</evidence>
<dbReference type="Proteomes" id="UP001595604">
    <property type="component" value="Unassembled WGS sequence"/>
</dbReference>
<dbReference type="InterPro" id="IPR029052">
    <property type="entry name" value="Metallo-depent_PP-like"/>
</dbReference>
<proteinExistence type="inferred from homology"/>
<organism evidence="10 11">
    <name type="scientific">Novosphingobium bradum</name>
    <dbReference type="NCBI Taxonomy" id="1737444"/>
    <lineage>
        <taxon>Bacteria</taxon>
        <taxon>Pseudomonadati</taxon>
        <taxon>Pseudomonadota</taxon>
        <taxon>Alphaproteobacteria</taxon>
        <taxon>Sphingomonadales</taxon>
        <taxon>Sphingomonadaceae</taxon>
        <taxon>Novosphingobium</taxon>
    </lineage>
</organism>
<dbReference type="RefSeq" id="WP_379510367.1">
    <property type="nucleotide sequence ID" value="NZ_JBHRTQ010000010.1"/>
</dbReference>
<dbReference type="InterPro" id="IPR004843">
    <property type="entry name" value="Calcineurin-like_PHP"/>
</dbReference>
<evidence type="ECO:0000256" key="7">
    <source>
        <dbReference type="RuleBase" id="RU363069"/>
    </source>
</evidence>
<name>A0ABV7IQP5_9SPHN</name>
<gene>
    <name evidence="7" type="primary">sbcD</name>
    <name evidence="10" type="ORF">ACFOD9_12095</name>
</gene>
<dbReference type="Gene3D" id="3.60.21.10">
    <property type="match status" value="1"/>
</dbReference>
<evidence type="ECO:0000259" key="8">
    <source>
        <dbReference type="Pfam" id="PF00149"/>
    </source>
</evidence>
<comment type="subunit">
    <text evidence="2 7">Heterodimer of SbcC and SbcD.</text>
</comment>
<sequence length="414" mass="43370">MTLTLIHTSDWHLGHELAGHPREAEHEAFLAWLLGQLDEQEADVLLVTGDIYDVANPPVSAMRRLYAFLAAASARRPGLLTVILGGNHDSAARINLPAPLLDEARVRFVGNLPRKVRPDGEGTMPDHAAMLIPLPGKTGEIAAWLAAVPFCRPGDLGAEPLQSLYAGVAAAGAERAGSLPLILSGHLHVAGGAVSELSERRIVVGGEEAQAASLFDPRAAYVALGHLHRAQDVAGPCPIRYAGSPFPLSATERDYAHSISVLRVSPGKFALGEVPIPRPVPFLAVPARGAAPLDAVVAELEALPADEGLPRERHPFLEVTVAVDGPEPHLQARVLAALDGKAVRLTRILRQVATAPDANEGPLAGADLGDLAPEAVFAALHGAKYGGNPPPDDLARAFAELLIEVNTLPAGEPA</sequence>
<dbReference type="InterPro" id="IPR004593">
    <property type="entry name" value="SbcD"/>
</dbReference>
<dbReference type="PANTHER" id="PTHR30337:SF0">
    <property type="entry name" value="NUCLEASE SBCCD SUBUNIT D"/>
    <property type="match status" value="1"/>
</dbReference>
<keyword evidence="11" id="KW-1185">Reference proteome</keyword>
<protein>
    <recommendedName>
        <fullName evidence="3 7">Nuclease SbcCD subunit D</fullName>
    </recommendedName>
</protein>
<dbReference type="InterPro" id="IPR041796">
    <property type="entry name" value="Mre11_N"/>
</dbReference>
<keyword evidence="7" id="KW-0255">Endonuclease</keyword>
<feature type="domain" description="Calcineurin-like phosphoesterase" evidence="8">
    <location>
        <begin position="4"/>
        <end position="229"/>
    </location>
</feature>
<evidence type="ECO:0000313" key="11">
    <source>
        <dbReference type="Proteomes" id="UP001595604"/>
    </source>
</evidence>
<dbReference type="SUPFAM" id="SSF56300">
    <property type="entry name" value="Metallo-dependent phosphatases"/>
    <property type="match status" value="1"/>
</dbReference>
<reference evidence="11" key="1">
    <citation type="journal article" date="2019" name="Int. J. Syst. Evol. Microbiol.">
        <title>The Global Catalogue of Microorganisms (GCM) 10K type strain sequencing project: providing services to taxonomists for standard genome sequencing and annotation.</title>
        <authorList>
            <consortium name="The Broad Institute Genomics Platform"/>
            <consortium name="The Broad Institute Genome Sequencing Center for Infectious Disease"/>
            <person name="Wu L."/>
            <person name="Ma J."/>
        </authorList>
    </citation>
    <scope>NUCLEOTIDE SEQUENCE [LARGE SCALE GENOMIC DNA]</scope>
    <source>
        <strain evidence="11">KCTC 42984</strain>
    </source>
</reference>
<comment type="function">
    <text evidence="7">SbcCD cleaves DNA hairpin structures. These structures can inhibit DNA replication and are intermediates in certain DNA recombination reactions. The complex acts as a 3'-&gt;5' double strand exonuclease that can open hairpins. It also has a 5' single-strand endonuclease activity.</text>
</comment>
<dbReference type="Pfam" id="PF00149">
    <property type="entry name" value="Metallophos"/>
    <property type="match status" value="1"/>
</dbReference>
<dbReference type="EMBL" id="JBHRTQ010000010">
    <property type="protein sequence ID" value="MFC3174991.1"/>
    <property type="molecule type" value="Genomic_DNA"/>
</dbReference>
<evidence type="ECO:0000256" key="5">
    <source>
        <dbReference type="ARBA" id="ARBA00022801"/>
    </source>
</evidence>
<keyword evidence="4 7" id="KW-0540">Nuclease</keyword>
<dbReference type="PANTHER" id="PTHR30337">
    <property type="entry name" value="COMPONENT OF ATP-DEPENDENT DSDNA EXONUCLEASE"/>
    <property type="match status" value="1"/>
</dbReference>
<comment type="similarity">
    <text evidence="1 7">Belongs to the SbcD family.</text>
</comment>
<dbReference type="CDD" id="cd00840">
    <property type="entry name" value="MPP_Mre11_N"/>
    <property type="match status" value="1"/>
</dbReference>
<keyword evidence="6 7" id="KW-0269">Exonuclease</keyword>
<keyword evidence="7" id="KW-0235">DNA replication</keyword>
<evidence type="ECO:0000256" key="4">
    <source>
        <dbReference type="ARBA" id="ARBA00022722"/>
    </source>
</evidence>
<evidence type="ECO:0000256" key="3">
    <source>
        <dbReference type="ARBA" id="ARBA00013365"/>
    </source>
</evidence>
<dbReference type="Pfam" id="PF12320">
    <property type="entry name" value="SbcD_C"/>
    <property type="match status" value="1"/>
</dbReference>
<keyword evidence="7" id="KW-0233">DNA recombination</keyword>
<keyword evidence="5 7" id="KW-0378">Hydrolase</keyword>
<evidence type="ECO:0000256" key="6">
    <source>
        <dbReference type="ARBA" id="ARBA00022839"/>
    </source>
</evidence>
<dbReference type="GO" id="GO:0004527">
    <property type="term" value="F:exonuclease activity"/>
    <property type="evidence" value="ECO:0007669"/>
    <property type="project" value="UniProtKB-KW"/>
</dbReference>